<sequence length="381" mass="42932">MKFKKCGFLLFFAMMFCFAIPNFASAAVVDLLEGKTGTLGSKEFKNMTDGDKNTYEKVYTKEPIMFDLGDVYTVDKFTINETKGTGSENPASLYVKYYDSNKKVLASYTKFTFTEKINDVRYVSIQYQYLNPIWIYEFKVYGTTDKVTDVENLKAETGLNQVTLSWNNPDTPKFTGVNIYRDKYSLVKLDKSKNSYVVKGLESAKEYEFTVKSIDENGFETSGATKKVTTKMPVLPPPDKVFVTPQNGKLVIAWNGVSSPYFKGYNVYVDGKKINDKPLNSSKLIVNNLENDKSYKVQISTVNKNDVEGEKSKEVSEKPSSSALEVEYDVKMPFSPLDLLTSSVSLLAILGGFVLLSIAIIWFKPLKELIVKAVRKGKDKK</sequence>
<proteinExistence type="predicted"/>
<comment type="caution">
    <text evidence="4">The sequence shown here is derived from an EMBL/GenBank/DDBJ whole genome shotgun (WGS) entry which is preliminary data.</text>
</comment>
<evidence type="ECO:0000313" key="5">
    <source>
        <dbReference type="Proteomes" id="UP000477920"/>
    </source>
</evidence>
<dbReference type="Gene3D" id="2.60.120.260">
    <property type="entry name" value="Galactose-binding domain-like"/>
    <property type="match status" value="1"/>
</dbReference>
<dbReference type="Gene3D" id="2.60.40.10">
    <property type="entry name" value="Immunoglobulins"/>
    <property type="match status" value="2"/>
</dbReference>
<evidence type="ECO:0000256" key="1">
    <source>
        <dbReference type="SAM" id="Phobius"/>
    </source>
</evidence>
<evidence type="ECO:0000259" key="3">
    <source>
        <dbReference type="PROSITE" id="PS50853"/>
    </source>
</evidence>
<keyword evidence="1" id="KW-1133">Transmembrane helix</keyword>
<dbReference type="InterPro" id="IPR013783">
    <property type="entry name" value="Ig-like_fold"/>
</dbReference>
<dbReference type="CDD" id="cd00063">
    <property type="entry name" value="FN3"/>
    <property type="match status" value="2"/>
</dbReference>
<dbReference type="SMART" id="SM00060">
    <property type="entry name" value="FN3"/>
    <property type="match status" value="2"/>
</dbReference>
<dbReference type="InterPro" id="IPR008979">
    <property type="entry name" value="Galactose-bd-like_sf"/>
</dbReference>
<gene>
    <name evidence="4" type="ORF">F8158_08675</name>
</gene>
<evidence type="ECO:0000313" key="4">
    <source>
        <dbReference type="EMBL" id="KAB2500387.1"/>
    </source>
</evidence>
<keyword evidence="2" id="KW-0732">Signal</keyword>
<evidence type="ECO:0000256" key="2">
    <source>
        <dbReference type="SAM" id="SignalP"/>
    </source>
</evidence>
<feature type="transmembrane region" description="Helical" evidence="1">
    <location>
        <begin position="339"/>
        <end position="363"/>
    </location>
</feature>
<organism evidence="4 5">
    <name type="scientific">Bacillus cereus</name>
    <dbReference type="NCBI Taxonomy" id="1396"/>
    <lineage>
        <taxon>Bacteria</taxon>
        <taxon>Bacillati</taxon>
        <taxon>Bacillota</taxon>
        <taxon>Bacilli</taxon>
        <taxon>Bacillales</taxon>
        <taxon>Bacillaceae</taxon>
        <taxon>Bacillus</taxon>
        <taxon>Bacillus cereus group</taxon>
    </lineage>
</organism>
<feature type="chain" id="PRO_5044222688" evidence="2">
    <location>
        <begin position="27"/>
        <end position="381"/>
    </location>
</feature>
<name>A0AB34DCF0_BACCE</name>
<feature type="signal peptide" evidence="2">
    <location>
        <begin position="1"/>
        <end position="26"/>
    </location>
</feature>
<reference evidence="4 5" key="1">
    <citation type="submission" date="2019-10" db="EMBL/GenBank/DDBJ databases">
        <title>Bacillus from the desert of Cuatro Cinegas, Coahuila.</title>
        <authorList>
            <person name="Olmedo-Alvarez G."/>
            <person name="Saldana S."/>
            <person name="Barcelo D."/>
        </authorList>
    </citation>
    <scope>NUCLEOTIDE SEQUENCE [LARGE SCALE GENOMIC DNA]</scope>
    <source>
        <strain evidence="4 5">CH101a_3T</strain>
    </source>
</reference>
<dbReference type="InterPro" id="IPR003961">
    <property type="entry name" value="FN3_dom"/>
</dbReference>
<dbReference type="InterPro" id="IPR036116">
    <property type="entry name" value="FN3_sf"/>
</dbReference>
<dbReference type="RefSeq" id="WP_151639671.1">
    <property type="nucleotide sequence ID" value="NZ_WBPB01000016.1"/>
</dbReference>
<dbReference type="SUPFAM" id="SSF49785">
    <property type="entry name" value="Galactose-binding domain-like"/>
    <property type="match status" value="1"/>
</dbReference>
<dbReference type="AlphaFoldDB" id="A0AB34DCF0"/>
<dbReference type="Pfam" id="PF00041">
    <property type="entry name" value="fn3"/>
    <property type="match status" value="1"/>
</dbReference>
<feature type="domain" description="Fibronectin type-III" evidence="3">
    <location>
        <begin position="146"/>
        <end position="233"/>
    </location>
</feature>
<dbReference type="EMBL" id="WBPB01000016">
    <property type="protein sequence ID" value="KAB2500387.1"/>
    <property type="molecule type" value="Genomic_DNA"/>
</dbReference>
<dbReference type="SUPFAM" id="SSF49265">
    <property type="entry name" value="Fibronectin type III"/>
    <property type="match status" value="1"/>
</dbReference>
<protein>
    <submittedName>
        <fullName evidence="4">Fibronectin type III domain-containing protein</fullName>
    </submittedName>
</protein>
<dbReference type="Proteomes" id="UP000477920">
    <property type="component" value="Unassembled WGS sequence"/>
</dbReference>
<accession>A0AB34DCF0</accession>
<dbReference type="PROSITE" id="PS50853">
    <property type="entry name" value="FN3"/>
    <property type="match status" value="1"/>
</dbReference>
<keyword evidence="1" id="KW-0472">Membrane</keyword>
<keyword evidence="1" id="KW-0812">Transmembrane</keyword>